<name>A0A1J5RIC7_9ZZZZ</name>
<dbReference type="EMBL" id="MLJW01000250">
    <property type="protein sequence ID" value="OIQ91751.1"/>
    <property type="molecule type" value="Genomic_DNA"/>
</dbReference>
<dbReference type="Gene3D" id="3.20.20.80">
    <property type="entry name" value="Glycosidases"/>
    <property type="match status" value="1"/>
</dbReference>
<evidence type="ECO:0000313" key="8">
    <source>
        <dbReference type="EMBL" id="OIQ91751.1"/>
    </source>
</evidence>
<organism evidence="8">
    <name type="scientific">mine drainage metagenome</name>
    <dbReference type="NCBI Taxonomy" id="410659"/>
    <lineage>
        <taxon>unclassified sequences</taxon>
        <taxon>metagenomes</taxon>
        <taxon>ecological metagenomes</taxon>
    </lineage>
</organism>
<dbReference type="InterPro" id="IPR017853">
    <property type="entry name" value="GH"/>
</dbReference>
<dbReference type="Pfam" id="PF16757">
    <property type="entry name" value="Fucosidase_C"/>
    <property type="match status" value="1"/>
</dbReference>
<proteinExistence type="inferred from homology"/>
<dbReference type="Pfam" id="PF01120">
    <property type="entry name" value="Alpha_L_fucos"/>
    <property type="match status" value="1"/>
</dbReference>
<evidence type="ECO:0000256" key="1">
    <source>
        <dbReference type="ARBA" id="ARBA00007951"/>
    </source>
</evidence>
<dbReference type="GO" id="GO:0006004">
    <property type="term" value="P:fucose metabolic process"/>
    <property type="evidence" value="ECO:0007669"/>
    <property type="project" value="TreeGrafter"/>
</dbReference>
<comment type="similarity">
    <text evidence="1">Belongs to the glycosyl hydrolase 29 family.</text>
</comment>
<evidence type="ECO:0000256" key="2">
    <source>
        <dbReference type="ARBA" id="ARBA00012662"/>
    </source>
</evidence>
<dbReference type="InterPro" id="IPR031919">
    <property type="entry name" value="Fucosidase_C"/>
</dbReference>
<dbReference type="InterPro" id="IPR013780">
    <property type="entry name" value="Glyco_hydro_b"/>
</dbReference>
<dbReference type="PANTHER" id="PTHR10030:SF37">
    <property type="entry name" value="ALPHA-L-FUCOSIDASE-RELATED"/>
    <property type="match status" value="1"/>
</dbReference>
<evidence type="ECO:0000256" key="3">
    <source>
        <dbReference type="ARBA" id="ARBA00022729"/>
    </source>
</evidence>
<dbReference type="GO" id="GO:0016139">
    <property type="term" value="P:glycoside catabolic process"/>
    <property type="evidence" value="ECO:0007669"/>
    <property type="project" value="TreeGrafter"/>
</dbReference>
<evidence type="ECO:0000259" key="7">
    <source>
        <dbReference type="Pfam" id="PF16757"/>
    </source>
</evidence>
<accession>A0A1J5RIC7</accession>
<dbReference type="AlphaFoldDB" id="A0A1J5RIC7"/>
<dbReference type="SUPFAM" id="SSF51445">
    <property type="entry name" value="(Trans)glycosidases"/>
    <property type="match status" value="1"/>
</dbReference>
<dbReference type="PANTHER" id="PTHR10030">
    <property type="entry name" value="ALPHA-L-FUCOSIDASE"/>
    <property type="match status" value="1"/>
</dbReference>
<dbReference type="GO" id="GO:0005764">
    <property type="term" value="C:lysosome"/>
    <property type="evidence" value="ECO:0007669"/>
    <property type="project" value="TreeGrafter"/>
</dbReference>
<reference evidence="8" key="1">
    <citation type="submission" date="2016-10" db="EMBL/GenBank/DDBJ databases">
        <title>Sequence of Gallionella enrichment culture.</title>
        <authorList>
            <person name="Poehlein A."/>
            <person name="Muehling M."/>
            <person name="Daniel R."/>
        </authorList>
    </citation>
    <scope>NUCLEOTIDE SEQUENCE</scope>
</reference>
<sequence length="579" mass="64391">MKFLSDSFRVAAVAATVAFSALAAAGEGPDTTFVSPGAPTAMEALALKLASNPKIAPGPFKPTWQSLASQYHCPEWFRDAKFGIWAHWTAQCVPEQGDWYARNMYIQGSPDYEYQVKHYGHPSVFGFMQLDHLWKAQHWNPEKLMALYKAAGAKYFVALANHHDNFDNYNSKYQPWNSVNVGPKKDIVGIWAKVARADGLRFGVSNHSSHAWHWFQVAYGHDVTGPLAGVPYDAAHLTKADGKGKWWQGLDPKDLYCGLRIPMPASIKTPAQAEAWHAEHDGHWYEEIPPYDNGYAEKWFLRAQDLLDKYHPDLLCLDDTELPLGKFGLSIAAHFYNANEAWHGGKLEAVLDAKHMSPEHAPALVPDIERGVSEGIRPQPWQTETCIGNWHYDIHVFEQHRYKTVGQVVRMLCDIVSKNGNLLLSIPIKGDGTIDSDEVAFLHGMAAWMSVNSEAIFSTRPWVVYGEGPSTVEKPQAGVFGGARDVQKEAYTSDDIRFTTKGNFLYAIDFAWPESHQIVITSLAKGGAHLEGRKVEAVSLLGYDGALSWTWSDTGLHISLPAKAPSAHAFVVRVRLSKA</sequence>
<dbReference type="EC" id="3.2.1.51" evidence="2"/>
<evidence type="ECO:0000259" key="6">
    <source>
        <dbReference type="Pfam" id="PF01120"/>
    </source>
</evidence>
<evidence type="ECO:0000256" key="4">
    <source>
        <dbReference type="ARBA" id="ARBA00022801"/>
    </source>
</evidence>
<dbReference type="SMART" id="SM00812">
    <property type="entry name" value="Alpha_L_fucos"/>
    <property type="match status" value="1"/>
</dbReference>
<evidence type="ECO:0000256" key="5">
    <source>
        <dbReference type="ARBA" id="ARBA00023295"/>
    </source>
</evidence>
<keyword evidence="5" id="KW-0326">Glycosidase</keyword>
<dbReference type="InterPro" id="IPR000933">
    <property type="entry name" value="Glyco_hydro_29"/>
</dbReference>
<comment type="caution">
    <text evidence="8">The sequence shown here is derived from an EMBL/GenBank/DDBJ whole genome shotgun (WGS) entry which is preliminary data.</text>
</comment>
<dbReference type="GO" id="GO:0004560">
    <property type="term" value="F:alpha-L-fucosidase activity"/>
    <property type="evidence" value="ECO:0007669"/>
    <property type="project" value="InterPro"/>
</dbReference>
<protein>
    <recommendedName>
        <fullName evidence="2">alpha-L-fucosidase</fullName>
        <ecNumber evidence="2">3.2.1.51</ecNumber>
    </recommendedName>
</protein>
<feature type="domain" description="Alpha-L-fucosidase C-terminal" evidence="7">
    <location>
        <begin position="492"/>
        <end position="573"/>
    </location>
</feature>
<gene>
    <name evidence="8" type="ORF">GALL_263330</name>
</gene>
<keyword evidence="3" id="KW-0732">Signal</keyword>
<feature type="domain" description="Glycoside hydrolase family 29 N-terminal" evidence="6">
    <location>
        <begin position="50"/>
        <end position="454"/>
    </location>
</feature>
<dbReference type="Gene3D" id="2.60.40.1180">
    <property type="entry name" value="Golgi alpha-mannosidase II"/>
    <property type="match status" value="1"/>
</dbReference>
<keyword evidence="4" id="KW-0378">Hydrolase</keyword>
<dbReference type="InterPro" id="IPR057739">
    <property type="entry name" value="Glyco_hydro_29_N"/>
</dbReference>